<evidence type="ECO:0000313" key="3">
    <source>
        <dbReference type="Proteomes" id="UP000054408"/>
    </source>
</evidence>
<reference evidence="2 3" key="1">
    <citation type="submission" date="2010-05" db="EMBL/GenBank/DDBJ databases">
        <title>The Genome Sequence of Thecamonas trahens ATCC 50062.</title>
        <authorList>
            <consortium name="The Broad Institute Genome Sequencing Platform"/>
            <person name="Russ C."/>
            <person name="Cuomo C."/>
            <person name="Shea T."/>
            <person name="Young S.K."/>
            <person name="Zeng Q."/>
            <person name="Koehrsen M."/>
            <person name="Haas B."/>
            <person name="Borodovsky M."/>
            <person name="Guigo R."/>
            <person name="Alvarado L."/>
            <person name="Berlin A."/>
            <person name="Bochicchio J."/>
            <person name="Borenstein D."/>
            <person name="Chapman S."/>
            <person name="Chen Z."/>
            <person name="Freedman E."/>
            <person name="Gellesch M."/>
            <person name="Goldberg J."/>
            <person name="Griggs A."/>
            <person name="Gujja S."/>
            <person name="Heilman E."/>
            <person name="Heiman D."/>
            <person name="Hepburn T."/>
            <person name="Howarth C."/>
            <person name="Jen D."/>
            <person name="Larson L."/>
            <person name="Mehta T."/>
            <person name="Park D."/>
            <person name="Pearson M."/>
            <person name="Roberts A."/>
            <person name="Saif S."/>
            <person name="Shenoy N."/>
            <person name="Sisk P."/>
            <person name="Stolte C."/>
            <person name="Sykes S."/>
            <person name="Thomson T."/>
            <person name="Walk T."/>
            <person name="White J."/>
            <person name="Yandava C."/>
            <person name="Burger G."/>
            <person name="Gray M.W."/>
            <person name="Holland P.W.H."/>
            <person name="King N."/>
            <person name="Lang F.B.F."/>
            <person name="Roger A.J."/>
            <person name="Ruiz-Trillo I."/>
            <person name="Lander E."/>
            <person name="Nusbaum C."/>
        </authorList>
    </citation>
    <scope>NUCLEOTIDE SEQUENCE [LARGE SCALE GENOMIC DNA]</scope>
    <source>
        <strain evidence="2 3">ATCC 50062</strain>
    </source>
</reference>
<dbReference type="Proteomes" id="UP000054408">
    <property type="component" value="Unassembled WGS sequence"/>
</dbReference>
<dbReference type="AlphaFoldDB" id="A0A0L0D750"/>
<feature type="region of interest" description="Disordered" evidence="1">
    <location>
        <begin position="490"/>
        <end position="513"/>
    </location>
</feature>
<protein>
    <submittedName>
        <fullName evidence="2">Uncharacterized protein</fullName>
    </submittedName>
</protein>
<keyword evidence="3" id="KW-1185">Reference proteome</keyword>
<dbReference type="EMBL" id="GL349449">
    <property type="protein sequence ID" value="KNC48035.1"/>
    <property type="molecule type" value="Genomic_DNA"/>
</dbReference>
<name>A0A0L0D750_THETB</name>
<sequence>MAASNPPPASPGMFVVSLYQGDSLAFSPATPPEVMDHIVKVFVDAGRLLQRDLFTKKAGMTTALRTVAKFKGYMNVNTKGLVWTLLIDTMTALGYAYLTLGNYSELICWPRGALDPPPPVGELFVLTFGSDELYLSGRGPIAPITALAASFVGISELYKAQKAPRFHRTLDKHGIVAKAGKDGMPVYERWRVKFKGYPMQSLTAAADVFTAAAAVGLMIETPLTERTFLVRYNPDAAREMPYMAISLTADTVRFSASTPDEFHPIFAGIIAESADIVGYTPESVVNFDPGHAARLAETPPLAVKREAHASSKWGREDKLVFRGYPLSWTNHMLMSSLPHIWQLLQERWSLGVIVGSLVANTATLFVPAVPSGVAQPAPRAFSVWTTHGDTLHTSALAPAAVKTSMADYFERIGLRIQRGWKPIKGRYGARRIREQLAFALKLRGYPLLAEMRAYMLLRSPLSTLGQVVGTVPAPELPAYSVTDAPPSYADIAWENDEKKSETEDWDSEDSGFD</sequence>
<proteinExistence type="predicted"/>
<evidence type="ECO:0000256" key="1">
    <source>
        <dbReference type="SAM" id="MobiDB-lite"/>
    </source>
</evidence>
<organism evidence="2 3">
    <name type="scientific">Thecamonas trahens ATCC 50062</name>
    <dbReference type="NCBI Taxonomy" id="461836"/>
    <lineage>
        <taxon>Eukaryota</taxon>
        <taxon>Apusozoa</taxon>
        <taxon>Apusomonadida</taxon>
        <taxon>Apusomonadidae</taxon>
        <taxon>Thecamonas</taxon>
    </lineage>
</organism>
<evidence type="ECO:0000313" key="2">
    <source>
        <dbReference type="EMBL" id="KNC48035.1"/>
    </source>
</evidence>
<accession>A0A0L0D750</accession>
<gene>
    <name evidence="2" type="ORF">AMSG_04268</name>
</gene>
<feature type="compositionally biased region" description="Acidic residues" evidence="1">
    <location>
        <begin position="503"/>
        <end position="513"/>
    </location>
</feature>
<dbReference type="RefSeq" id="XP_013759050.1">
    <property type="nucleotide sequence ID" value="XM_013903596.1"/>
</dbReference>
<dbReference type="GeneID" id="25563820"/>